<accession>A0A821Q9N1</accession>
<sequence>MSDSINYEDLGINEAFDLIRKWRDNNERKFSEWVLLWEKIFKNLDSRPNEKYIVAEQLLVAMLDQHSYNLALMWLELLLEQFPGSLRVMRYKALCLEAQGQYDTAQYVLDEIIKVDETNAPARKRRVASLKAQGLLPDAIKELVDYLKRFTADMEAWQQLGELYLEAADYSRALFCTEELLLHQPHNHLLHQRSADIRYTMGGVENMELAKAHYCRTLKLNPNNARALLGLNLVTNNLLGHYKSSGSGKRKEVWKLSRWVHSELGRRQADAHSLTDLMLAISIAD</sequence>
<evidence type="ECO:0000313" key="7">
    <source>
        <dbReference type="EMBL" id="CAF4817538.1"/>
    </source>
</evidence>
<evidence type="ECO:0000256" key="3">
    <source>
        <dbReference type="ARBA" id="ARBA00022803"/>
    </source>
</evidence>
<feature type="domain" description="EMC2 TPR-like" evidence="6">
    <location>
        <begin position="74"/>
        <end position="197"/>
    </location>
</feature>
<evidence type="ECO:0000313" key="8">
    <source>
        <dbReference type="Proteomes" id="UP000663880"/>
    </source>
</evidence>
<evidence type="ECO:0000256" key="2">
    <source>
        <dbReference type="ARBA" id="ARBA00022737"/>
    </source>
</evidence>
<dbReference type="InterPro" id="IPR011990">
    <property type="entry name" value="TPR-like_helical_dom_sf"/>
</dbReference>
<dbReference type="PANTHER" id="PTHR12760">
    <property type="entry name" value="TETRATRICOPEPTIDE REPEAT PROTEIN"/>
    <property type="match status" value="1"/>
</dbReference>
<protein>
    <recommendedName>
        <fullName evidence="5">ER membrane protein complex subunit 2</fullName>
    </recommendedName>
</protein>
<dbReference type="InterPro" id="IPR055217">
    <property type="entry name" value="TPR_EMC2"/>
</dbReference>
<reference evidence="7" key="1">
    <citation type="submission" date="2021-02" db="EMBL/GenBank/DDBJ databases">
        <authorList>
            <person name="Steward A R."/>
        </authorList>
    </citation>
    <scope>NUCLEOTIDE SEQUENCE</scope>
</reference>
<dbReference type="EMBL" id="CAJOBZ010000008">
    <property type="protein sequence ID" value="CAF4817538.1"/>
    <property type="molecule type" value="Genomic_DNA"/>
</dbReference>
<keyword evidence="5" id="KW-0472">Membrane</keyword>
<dbReference type="SMART" id="SM00028">
    <property type="entry name" value="TPR"/>
    <property type="match status" value="3"/>
</dbReference>
<dbReference type="GO" id="GO:0072546">
    <property type="term" value="C:EMC complex"/>
    <property type="evidence" value="ECO:0007669"/>
    <property type="project" value="UniProtKB-UniRule"/>
</dbReference>
<dbReference type="SUPFAM" id="SSF48452">
    <property type="entry name" value="TPR-like"/>
    <property type="match status" value="1"/>
</dbReference>
<comment type="similarity">
    <text evidence="1 5">Belongs to the EMC2 family.</text>
</comment>
<keyword evidence="3 4" id="KW-0802">TPR repeat</keyword>
<dbReference type="Pfam" id="PF22890">
    <property type="entry name" value="TPR_EMC2"/>
    <property type="match status" value="1"/>
</dbReference>
<proteinExistence type="inferred from homology"/>
<dbReference type="Proteomes" id="UP000663880">
    <property type="component" value="Unassembled WGS sequence"/>
</dbReference>
<dbReference type="PROSITE" id="PS50005">
    <property type="entry name" value="TPR"/>
    <property type="match status" value="1"/>
</dbReference>
<gene>
    <name evidence="7" type="ORF">PMACD_LOCUS4407</name>
</gene>
<evidence type="ECO:0000256" key="4">
    <source>
        <dbReference type="PROSITE-ProRule" id="PRU00339"/>
    </source>
</evidence>
<evidence type="ECO:0000256" key="5">
    <source>
        <dbReference type="RuleBase" id="RU367091"/>
    </source>
</evidence>
<dbReference type="AlphaFoldDB" id="A0A821Q9N1"/>
<comment type="subunit">
    <text evidence="5">Component of the ER membrane protein complex (EMC).</text>
</comment>
<dbReference type="InterPro" id="IPR019734">
    <property type="entry name" value="TPR_rpt"/>
</dbReference>
<keyword evidence="2" id="KW-0677">Repeat</keyword>
<dbReference type="OrthoDB" id="124397at2759"/>
<feature type="repeat" description="TPR" evidence="4">
    <location>
        <begin position="154"/>
        <end position="187"/>
    </location>
</feature>
<dbReference type="InterPro" id="IPR039856">
    <property type="entry name" value="EMC2-like"/>
</dbReference>
<organism evidence="7 8">
    <name type="scientific">Pieris macdunnoughi</name>
    <dbReference type="NCBI Taxonomy" id="345717"/>
    <lineage>
        <taxon>Eukaryota</taxon>
        <taxon>Metazoa</taxon>
        <taxon>Ecdysozoa</taxon>
        <taxon>Arthropoda</taxon>
        <taxon>Hexapoda</taxon>
        <taxon>Insecta</taxon>
        <taxon>Pterygota</taxon>
        <taxon>Neoptera</taxon>
        <taxon>Endopterygota</taxon>
        <taxon>Lepidoptera</taxon>
        <taxon>Glossata</taxon>
        <taxon>Ditrysia</taxon>
        <taxon>Papilionoidea</taxon>
        <taxon>Pieridae</taxon>
        <taxon>Pierinae</taxon>
        <taxon>Pieris</taxon>
    </lineage>
</organism>
<keyword evidence="5" id="KW-0256">Endoplasmic reticulum</keyword>
<comment type="subcellular location">
    <subcellularLocation>
        <location evidence="5">Endoplasmic reticulum membrane</location>
        <topology evidence="5">Peripheral membrane protein</topology>
        <orientation evidence="5">Cytoplasmic side</orientation>
    </subcellularLocation>
</comment>
<evidence type="ECO:0000259" key="6">
    <source>
        <dbReference type="Pfam" id="PF22890"/>
    </source>
</evidence>
<name>A0A821Q9N1_9NEOP</name>
<comment type="function">
    <text evidence="5">Part of the endoplasmic reticulum membrane protein complex (EMC) that enables the energy-independent insertion into endoplasmic reticulum membranes of newly synthesized membrane proteins.</text>
</comment>
<evidence type="ECO:0000256" key="1">
    <source>
        <dbReference type="ARBA" id="ARBA00010361"/>
    </source>
</evidence>
<comment type="caution">
    <text evidence="7">The sequence shown here is derived from an EMBL/GenBank/DDBJ whole genome shotgun (WGS) entry which is preliminary data.</text>
</comment>
<dbReference type="Gene3D" id="1.25.40.10">
    <property type="entry name" value="Tetratricopeptide repeat domain"/>
    <property type="match status" value="1"/>
</dbReference>
<keyword evidence="8" id="KW-1185">Reference proteome</keyword>